<comment type="caution">
    <text evidence="1">The sequence shown here is derived from an EMBL/GenBank/DDBJ whole genome shotgun (WGS) entry which is preliminary data.</text>
</comment>
<dbReference type="EMBL" id="JAHQIW010006866">
    <property type="protein sequence ID" value="KAJ1370836.1"/>
    <property type="molecule type" value="Genomic_DNA"/>
</dbReference>
<evidence type="ECO:0000313" key="2">
    <source>
        <dbReference type="Proteomes" id="UP001196413"/>
    </source>
</evidence>
<gene>
    <name evidence="1" type="ORF">KIN20_032650</name>
</gene>
<organism evidence="1 2">
    <name type="scientific">Parelaphostrongylus tenuis</name>
    <name type="common">Meningeal worm</name>
    <dbReference type="NCBI Taxonomy" id="148309"/>
    <lineage>
        <taxon>Eukaryota</taxon>
        <taxon>Metazoa</taxon>
        <taxon>Ecdysozoa</taxon>
        <taxon>Nematoda</taxon>
        <taxon>Chromadorea</taxon>
        <taxon>Rhabditida</taxon>
        <taxon>Rhabditina</taxon>
        <taxon>Rhabditomorpha</taxon>
        <taxon>Strongyloidea</taxon>
        <taxon>Metastrongylidae</taxon>
        <taxon>Parelaphostrongylus</taxon>
    </lineage>
</organism>
<keyword evidence="2" id="KW-1185">Reference proteome</keyword>
<dbReference type="AlphaFoldDB" id="A0AAD5WI66"/>
<reference evidence="1" key="1">
    <citation type="submission" date="2021-06" db="EMBL/GenBank/DDBJ databases">
        <title>Parelaphostrongylus tenuis whole genome reference sequence.</title>
        <authorList>
            <person name="Garwood T.J."/>
            <person name="Larsen P.A."/>
            <person name="Fountain-Jones N.M."/>
            <person name="Garbe J.R."/>
            <person name="Macchietto M.G."/>
            <person name="Kania S.A."/>
            <person name="Gerhold R.W."/>
            <person name="Richards J.E."/>
            <person name="Wolf T.M."/>
        </authorList>
    </citation>
    <scope>NUCLEOTIDE SEQUENCE</scope>
    <source>
        <strain evidence="1">MNPRO001-30</strain>
        <tissue evidence="1">Meninges</tissue>
    </source>
</reference>
<evidence type="ECO:0000313" key="1">
    <source>
        <dbReference type="EMBL" id="KAJ1370836.1"/>
    </source>
</evidence>
<name>A0AAD5WI66_PARTN</name>
<protein>
    <submittedName>
        <fullName evidence="1">Uncharacterized protein</fullName>
    </submittedName>
</protein>
<sequence>MTAQNIRKGGKGIIFKALEDNQVDEVVPTFLRINALVIVFCVGMSNIKFLSIIYFLFFVLITVLATLEHQWVYYDASSGEIQSPLDELPVLHTAFVQTGEELHYFSESGKLDTDMVVGHRIQSEVSSGEGGTKAKEKNFSVRKQNGENFLPIEFDPPFLDFGDSAVGSSIKRRVFSAKPSP</sequence>
<dbReference type="Proteomes" id="UP001196413">
    <property type="component" value="Unassembled WGS sequence"/>
</dbReference>
<proteinExistence type="predicted"/>
<accession>A0AAD5WI66</accession>